<organism evidence="1 2">
    <name type="scientific">Trema orientale</name>
    <name type="common">Charcoal tree</name>
    <name type="synonym">Celtis orientalis</name>
    <dbReference type="NCBI Taxonomy" id="63057"/>
    <lineage>
        <taxon>Eukaryota</taxon>
        <taxon>Viridiplantae</taxon>
        <taxon>Streptophyta</taxon>
        <taxon>Embryophyta</taxon>
        <taxon>Tracheophyta</taxon>
        <taxon>Spermatophyta</taxon>
        <taxon>Magnoliopsida</taxon>
        <taxon>eudicotyledons</taxon>
        <taxon>Gunneridae</taxon>
        <taxon>Pentapetalae</taxon>
        <taxon>rosids</taxon>
        <taxon>fabids</taxon>
        <taxon>Rosales</taxon>
        <taxon>Cannabaceae</taxon>
        <taxon>Trema</taxon>
    </lineage>
</organism>
<evidence type="ECO:0000313" key="2">
    <source>
        <dbReference type="Proteomes" id="UP000237000"/>
    </source>
</evidence>
<keyword evidence="2" id="KW-1185">Reference proteome</keyword>
<dbReference type="OrthoDB" id="10420702at2759"/>
<proteinExistence type="predicted"/>
<gene>
    <name evidence="1" type="ORF">TorRG33x02_008840</name>
</gene>
<accession>A0A2P5G0Y9</accession>
<protein>
    <submittedName>
        <fullName evidence="1">Uncharacterized protein</fullName>
    </submittedName>
</protein>
<dbReference type="AlphaFoldDB" id="A0A2P5G0Y9"/>
<name>A0A2P5G0Y9_TREOI</name>
<reference evidence="2" key="1">
    <citation type="submission" date="2016-06" db="EMBL/GenBank/DDBJ databases">
        <title>Parallel loss of symbiosis genes in relatives of nitrogen-fixing non-legume Parasponia.</title>
        <authorList>
            <person name="Van Velzen R."/>
            <person name="Holmer R."/>
            <person name="Bu F."/>
            <person name="Rutten L."/>
            <person name="Van Zeijl A."/>
            <person name="Liu W."/>
            <person name="Santuari L."/>
            <person name="Cao Q."/>
            <person name="Sharma T."/>
            <person name="Shen D."/>
            <person name="Roswanjaya Y."/>
            <person name="Wardhani T."/>
            <person name="Kalhor M.S."/>
            <person name="Jansen J."/>
            <person name="Van den Hoogen J."/>
            <person name="Gungor B."/>
            <person name="Hartog M."/>
            <person name="Hontelez J."/>
            <person name="Verver J."/>
            <person name="Yang W.-C."/>
            <person name="Schijlen E."/>
            <person name="Repin R."/>
            <person name="Schilthuizen M."/>
            <person name="Schranz E."/>
            <person name="Heidstra R."/>
            <person name="Miyata K."/>
            <person name="Fedorova E."/>
            <person name="Kohlen W."/>
            <person name="Bisseling T."/>
            <person name="Smit S."/>
            <person name="Geurts R."/>
        </authorList>
    </citation>
    <scope>NUCLEOTIDE SEQUENCE [LARGE SCALE GENOMIC DNA]</scope>
    <source>
        <strain evidence="2">cv. RG33-2</strain>
    </source>
</reference>
<comment type="caution">
    <text evidence="1">The sequence shown here is derived from an EMBL/GenBank/DDBJ whole genome shotgun (WGS) entry which is preliminary data.</text>
</comment>
<dbReference type="InParanoid" id="A0A2P5G0Y9"/>
<dbReference type="Proteomes" id="UP000237000">
    <property type="component" value="Unassembled WGS sequence"/>
</dbReference>
<dbReference type="EMBL" id="JXTC01000002">
    <property type="protein sequence ID" value="POO03679.1"/>
    <property type="molecule type" value="Genomic_DNA"/>
</dbReference>
<sequence>MMPTVKELEHPHINTMFELEKEKDETFVSKGKLFSNFGLNEKSSELEVKARLYRVEEDLASVKDEGRGFRKDQKHMMAILKNCENILQKLNRRYDIKDRYDTGMGKNEKEIEKTIGEKKLKRSDVDDREQVTSLGGDNVDEKVRKVSEKDGNVNAFLKG</sequence>
<evidence type="ECO:0000313" key="1">
    <source>
        <dbReference type="EMBL" id="POO03679.1"/>
    </source>
</evidence>